<feature type="transmembrane region" description="Helical" evidence="5">
    <location>
        <begin position="155"/>
        <end position="178"/>
    </location>
</feature>
<dbReference type="OrthoDB" id="9807568at2"/>
<name>A0A0C1UPS5_9BACT</name>
<comment type="function">
    <text evidence="5">NDH-1 shuttles electrons from NADH, via FMN and iron-sulfur (Fe-S) centers, to quinones in the respiratory chain. The immediate electron acceptor for the enzyme in this species is believed to be ubiquinone. Couples the redox reaction to proton translocation (for every two electrons transferred, four hydrogen ions are translocated across the cytoplasmic membrane), and thus conserves the redox energy in a proton gradient.</text>
</comment>
<evidence type="ECO:0000256" key="6">
    <source>
        <dbReference type="RuleBase" id="RU000320"/>
    </source>
</evidence>
<keyword evidence="2 5" id="KW-0812">Transmembrane</keyword>
<dbReference type="NCBIfam" id="TIGR01770">
    <property type="entry name" value="NDH_I_N"/>
    <property type="match status" value="1"/>
</dbReference>
<evidence type="ECO:0000256" key="3">
    <source>
        <dbReference type="ARBA" id="ARBA00022989"/>
    </source>
</evidence>
<keyword evidence="5" id="KW-0830">Ubiquinone</keyword>
<protein>
    <recommendedName>
        <fullName evidence="5">NADH-quinone oxidoreductase subunit N</fullName>
        <ecNumber evidence="5">7.1.1.-</ecNumber>
    </recommendedName>
    <alternativeName>
        <fullName evidence="5">NADH dehydrogenase I subunit N</fullName>
    </alternativeName>
    <alternativeName>
        <fullName evidence="5">NDH-1 subunit N</fullName>
    </alternativeName>
</protein>
<dbReference type="Pfam" id="PF00361">
    <property type="entry name" value="Proton_antipo_M"/>
    <property type="match status" value="1"/>
</dbReference>
<keyword evidence="5" id="KW-0874">Quinone</keyword>
<dbReference type="RefSeq" id="WP_039721402.1">
    <property type="nucleotide sequence ID" value="NZ_CP037899.1"/>
</dbReference>
<feature type="transmembrane region" description="Helical" evidence="5">
    <location>
        <begin position="198"/>
        <end position="223"/>
    </location>
</feature>
<feature type="transmembrane region" description="Helical" evidence="5">
    <location>
        <begin position="299"/>
        <end position="318"/>
    </location>
</feature>
<dbReference type="GO" id="GO:0012505">
    <property type="term" value="C:endomembrane system"/>
    <property type="evidence" value="ECO:0007669"/>
    <property type="project" value="UniProtKB-SubCell"/>
</dbReference>
<evidence type="ECO:0000313" key="8">
    <source>
        <dbReference type="EMBL" id="KIE58419.1"/>
    </source>
</evidence>
<evidence type="ECO:0000256" key="1">
    <source>
        <dbReference type="ARBA" id="ARBA00004127"/>
    </source>
</evidence>
<dbReference type="GO" id="GO:0048038">
    <property type="term" value="F:quinone binding"/>
    <property type="evidence" value="ECO:0007669"/>
    <property type="project" value="UniProtKB-KW"/>
</dbReference>
<gene>
    <name evidence="5" type="primary">nuoN</name>
    <name evidence="8" type="ORF">A946_05795</name>
    <name evidence="9" type="ORF">kam1_2018</name>
</gene>
<keyword evidence="10" id="KW-1185">Reference proteome</keyword>
<dbReference type="GO" id="GO:0008137">
    <property type="term" value="F:NADH dehydrogenase (ubiquinone) activity"/>
    <property type="evidence" value="ECO:0007669"/>
    <property type="project" value="InterPro"/>
</dbReference>
<evidence type="ECO:0000259" key="7">
    <source>
        <dbReference type="Pfam" id="PF00361"/>
    </source>
</evidence>
<keyword evidence="5" id="KW-0813">Transport</keyword>
<accession>A0A0C1UPS5</accession>
<feature type="transmembrane region" description="Helical" evidence="5">
    <location>
        <begin position="404"/>
        <end position="421"/>
    </location>
</feature>
<dbReference type="GO" id="GO:0005886">
    <property type="term" value="C:plasma membrane"/>
    <property type="evidence" value="ECO:0007669"/>
    <property type="project" value="UniProtKB-SubCell"/>
</dbReference>
<feature type="transmembrane region" description="Helical" evidence="5">
    <location>
        <begin position="123"/>
        <end position="143"/>
    </location>
</feature>
<evidence type="ECO:0000256" key="5">
    <source>
        <dbReference type="HAMAP-Rule" id="MF_00445"/>
    </source>
</evidence>
<feature type="transmembrane region" description="Helical" evidence="5">
    <location>
        <begin position="442"/>
        <end position="462"/>
    </location>
</feature>
<keyword evidence="3 5" id="KW-1133">Transmembrane helix</keyword>
<feature type="transmembrane region" description="Helical" evidence="5">
    <location>
        <begin position="267"/>
        <end position="287"/>
    </location>
</feature>
<keyword evidence="5" id="KW-0520">NAD</keyword>
<comment type="subunit">
    <text evidence="5">NDH-1 is composed of 14 different subunits. Subunits NuoA, H, J, K, L, M, N constitute the membrane sector of the complex.</text>
</comment>
<dbReference type="EMBL" id="CP037899">
    <property type="protein sequence ID" value="QDQ43227.1"/>
    <property type="molecule type" value="Genomic_DNA"/>
</dbReference>
<dbReference type="Proteomes" id="UP000315925">
    <property type="component" value="Chromosome"/>
</dbReference>
<dbReference type="AlphaFoldDB" id="A0A0C1UPS5"/>
<keyword evidence="4 5" id="KW-0472">Membrane</keyword>
<evidence type="ECO:0000313" key="10">
    <source>
        <dbReference type="Proteomes" id="UP000031594"/>
    </source>
</evidence>
<proteinExistence type="inferred from homology"/>
<reference evidence="8 10" key="1">
    <citation type="submission" date="2014-08" db="EMBL/GenBank/DDBJ databases">
        <title>Methylacidiphilum kamchatkense strain Kam1 draft genome sequence.</title>
        <authorList>
            <person name="Birkeland N.-K."/>
            <person name="Erikstad H.A."/>
        </authorList>
    </citation>
    <scope>NUCLEOTIDE SEQUENCE [LARGE SCALE GENOMIC DNA]</scope>
    <source>
        <strain evidence="8 10">Kam1</strain>
    </source>
</reference>
<comment type="subcellular location">
    <subcellularLocation>
        <location evidence="5">Cell membrane</location>
        <topology evidence="5">Multi-pass membrane protein</topology>
    </subcellularLocation>
    <subcellularLocation>
        <location evidence="1">Endomembrane system</location>
        <topology evidence="1">Multi-pass membrane protein</topology>
    </subcellularLocation>
    <subcellularLocation>
        <location evidence="6">Membrane</location>
        <topology evidence="6">Multi-pass membrane protein</topology>
    </subcellularLocation>
</comment>
<keyword evidence="5" id="KW-1003">Cell membrane</keyword>
<dbReference type="Proteomes" id="UP000031594">
    <property type="component" value="Unassembled WGS sequence"/>
</dbReference>
<dbReference type="InterPro" id="IPR010096">
    <property type="entry name" value="NADH-Q_OxRdtase_suN/2"/>
</dbReference>
<dbReference type="PANTHER" id="PTHR22773">
    <property type="entry name" value="NADH DEHYDROGENASE"/>
    <property type="match status" value="1"/>
</dbReference>
<organism evidence="9 11">
    <name type="scientific">Methylacidiphilum kamchatkense Kam1</name>
    <dbReference type="NCBI Taxonomy" id="1202785"/>
    <lineage>
        <taxon>Bacteria</taxon>
        <taxon>Pseudomonadati</taxon>
        <taxon>Verrucomicrobiota</taxon>
        <taxon>Methylacidiphilae</taxon>
        <taxon>Methylacidiphilales</taxon>
        <taxon>Methylacidiphilaceae</taxon>
        <taxon>Methylacidiphilum (ex Ratnadevi et al. 2023)</taxon>
    </lineage>
</organism>
<feature type="transmembrane region" description="Helical" evidence="5">
    <location>
        <begin position="38"/>
        <end position="60"/>
    </location>
</feature>
<dbReference type="InterPro" id="IPR001750">
    <property type="entry name" value="ND/Mrp_TM"/>
</dbReference>
<reference evidence="9" key="2">
    <citation type="journal article" date="2019" name="BMC Genomics">
        <title>Complete genome sequence analysis of the thermoacidophilic verrucomicrobial methanotroph 'Candidatus Methylacidiphilum kamchatkense' strain Kam1 and comparison with its closest relatives.</title>
        <authorList>
            <person name="Kruse T."/>
            <person name="Ratnadevi C.M."/>
            <person name="Erikstad H.A."/>
            <person name="Birkeland N.K."/>
        </authorList>
    </citation>
    <scope>NUCLEOTIDE SEQUENCE</scope>
    <source>
        <strain evidence="9">Kam1</strain>
    </source>
</reference>
<feature type="transmembrane region" description="Helical" evidence="5">
    <location>
        <begin position="324"/>
        <end position="344"/>
    </location>
</feature>
<reference evidence="11" key="3">
    <citation type="submission" date="2019-03" db="EMBL/GenBank/DDBJ databases">
        <title>Complete genome of Methylacidiphilum kamchatkense Kam1.</title>
        <authorList>
            <person name="Kruse T."/>
            <person name="Murarilal Ratnadevi C."/>
            <person name="Erikstad H.-A."/>
            <person name="Birkeland N.-K."/>
        </authorList>
    </citation>
    <scope>NUCLEOTIDE SEQUENCE [LARGE SCALE GENOMIC DNA]</scope>
    <source>
        <strain evidence="11">kam1</strain>
    </source>
</reference>
<keyword evidence="5" id="KW-1278">Translocase</keyword>
<dbReference type="STRING" id="1202785.A946_05795"/>
<dbReference type="EMBL" id="JQNX01000004">
    <property type="protein sequence ID" value="KIE58419.1"/>
    <property type="molecule type" value="Genomic_DNA"/>
</dbReference>
<sequence length="474" mass="51626">MNALFVLCSPECFLTLSALFLLLWQAIAKPNYKSVGILVLASYLISGVLLLPFVDNQGIYWNGLYVWDKMAVLWKVFFLITGFLVTYLSLESNSLITKGRAEFYTLPLLTTAGMALLASVRDFILLFVGLEIVTVSFYVLVAFQKEFPSALEAGVKYLVIGALASSFLVMGIAFVFGITGSTQFDEVARFAQNNPVSAPLVLGLIFVLVGLGFKASAVPFHVWTPDVYQGASTPITSYLAVGSKAAGFVVLLRVLNLPFYDQSFQKHWIPLIVLMALLSVILGNLAAIPQRNIKRMLGYSSISHGGFLLMGLSAHNTIGCAAVIYYFFAYLVAIFAAFLVVILLEKNQPSGVSIKDFNGLYQKNGLLAWSMAFAMISLAGLPPLMGFFGKLMVFLAAWESGQHLLVIIGALCAAAGLYYYIGVVRAMFWAEPETVQRIVLSPATKVLLWILSIGSILLGFYAEPVIKLVGAVLS</sequence>
<comment type="similarity">
    <text evidence="5">Belongs to the complex I subunit 2 family.</text>
</comment>
<dbReference type="KEGG" id="mkc:kam1_2018"/>
<dbReference type="EC" id="7.1.1.-" evidence="5"/>
<dbReference type="GO" id="GO:0050136">
    <property type="term" value="F:NADH dehydrogenase (quinone) (non-electrogenic) activity"/>
    <property type="evidence" value="ECO:0007669"/>
    <property type="project" value="UniProtKB-UniRule"/>
</dbReference>
<evidence type="ECO:0000256" key="4">
    <source>
        <dbReference type="ARBA" id="ARBA00023136"/>
    </source>
</evidence>
<dbReference type="GO" id="GO:0042773">
    <property type="term" value="P:ATP synthesis coupled electron transport"/>
    <property type="evidence" value="ECO:0007669"/>
    <property type="project" value="InterPro"/>
</dbReference>
<evidence type="ECO:0000313" key="9">
    <source>
        <dbReference type="EMBL" id="QDQ43227.1"/>
    </source>
</evidence>
<comment type="catalytic activity">
    <reaction evidence="5">
        <text>a quinone + NADH + 5 H(+)(in) = a quinol + NAD(+) + 4 H(+)(out)</text>
        <dbReference type="Rhea" id="RHEA:57888"/>
        <dbReference type="ChEBI" id="CHEBI:15378"/>
        <dbReference type="ChEBI" id="CHEBI:24646"/>
        <dbReference type="ChEBI" id="CHEBI:57540"/>
        <dbReference type="ChEBI" id="CHEBI:57945"/>
        <dbReference type="ChEBI" id="CHEBI:132124"/>
    </reaction>
</comment>
<dbReference type="HAMAP" id="MF_00445">
    <property type="entry name" value="NDH1_NuoN_1"/>
    <property type="match status" value="1"/>
</dbReference>
<evidence type="ECO:0000313" key="11">
    <source>
        <dbReference type="Proteomes" id="UP000315925"/>
    </source>
</evidence>
<feature type="domain" description="NADH:quinone oxidoreductase/Mrp antiporter transmembrane" evidence="7">
    <location>
        <begin position="122"/>
        <end position="410"/>
    </location>
</feature>
<feature type="transmembrane region" description="Helical" evidence="5">
    <location>
        <begin position="365"/>
        <end position="384"/>
    </location>
</feature>
<evidence type="ECO:0000256" key="2">
    <source>
        <dbReference type="ARBA" id="ARBA00022692"/>
    </source>
</evidence>
<feature type="transmembrane region" description="Helical" evidence="5">
    <location>
        <begin position="72"/>
        <end position="90"/>
    </location>
</feature>